<evidence type="ECO:0008006" key="3">
    <source>
        <dbReference type="Google" id="ProtNLM"/>
    </source>
</evidence>
<evidence type="ECO:0000313" key="1">
    <source>
        <dbReference type="EMBL" id="GAA3734284.1"/>
    </source>
</evidence>
<evidence type="ECO:0000313" key="2">
    <source>
        <dbReference type="Proteomes" id="UP001501367"/>
    </source>
</evidence>
<gene>
    <name evidence="1" type="ORF">GCM10022422_16470</name>
</gene>
<accession>A0ABP7F9L9</accession>
<reference evidence="2" key="1">
    <citation type="journal article" date="2019" name="Int. J. Syst. Evol. Microbiol.">
        <title>The Global Catalogue of Microorganisms (GCM) 10K type strain sequencing project: providing services to taxonomists for standard genome sequencing and annotation.</title>
        <authorList>
            <consortium name="The Broad Institute Genomics Platform"/>
            <consortium name="The Broad Institute Genome Sequencing Center for Infectious Disease"/>
            <person name="Wu L."/>
            <person name="Ma J."/>
        </authorList>
    </citation>
    <scope>NUCLEOTIDE SEQUENCE [LARGE SCALE GENOMIC DNA]</scope>
    <source>
        <strain evidence="2">JCM 17336</strain>
    </source>
</reference>
<dbReference type="Proteomes" id="UP001501367">
    <property type="component" value="Unassembled WGS sequence"/>
</dbReference>
<sequence>MENKIIITASGNEHIIIPQEVQVANDSIIVNQATSAISNFLTKLKISKIIYVDDKCSINELKADFIGKVVTLKATTPNIDFLNDLWKFPDGAFEKKISELWDSKGDEEKRMFYIEILKNEETSEDLENSLAPLSLKKHLKKRIELLSPNQWVEQKDALLATVNDNNKLLILFDIDFGKSPLADQRNGLDLAQEILLDDKVNDFIFCGIFSHLFDVVDENDKRNEYCVSHDLKKSQFYTISKRRFLNDVHLPALAEGIRNALLIDKVEEFKKRSFDILRKSFDESLKEISSLTPESFNHAIQKSSKNEGVWEVDTLFRLSNIITKNKALNTFSSKRTREEIYTIISSIREIENIKTGGQTPFDKSQIKDIREKEIYSQGKIINTIHYPLTNGDIFKIKDVEYILLTQPCNLTLRKDGSRARGYNTGFLVELVKKTSQDYLDMSFAQRAICERIEDKNGINGIVKIAQFSTFKTIDLSILDLCVFNIDGVSKIKISEKIPQSIIIPESWKKRYKNIHKFFDNYTNGILVYNKLRTSKKDELKKLIFNSSSFRDLEIDNSKSYNNRTKILEFDIKRECNYRSPYSDDLLQKFMQYLSRNAFEHDFSSDGH</sequence>
<proteinExistence type="predicted"/>
<comment type="caution">
    <text evidence="1">The sequence shown here is derived from an EMBL/GenBank/DDBJ whole genome shotgun (WGS) entry which is preliminary data.</text>
</comment>
<keyword evidence="2" id="KW-1185">Reference proteome</keyword>
<name>A0ABP7F9L9_9FLAO</name>
<dbReference type="EMBL" id="BAABDT010000002">
    <property type="protein sequence ID" value="GAA3734284.1"/>
    <property type="molecule type" value="Genomic_DNA"/>
</dbReference>
<dbReference type="RefSeq" id="WP_278022464.1">
    <property type="nucleotide sequence ID" value="NZ_BAABDT010000002.1"/>
</dbReference>
<protein>
    <recommendedName>
        <fullName evidence="3">Response receiver domain-containing protein</fullName>
    </recommendedName>
</protein>
<organism evidence="1 2">
    <name type="scientific">Flavobacterium ginsengisoli</name>
    <dbReference type="NCBI Taxonomy" id="871694"/>
    <lineage>
        <taxon>Bacteria</taxon>
        <taxon>Pseudomonadati</taxon>
        <taxon>Bacteroidota</taxon>
        <taxon>Flavobacteriia</taxon>
        <taxon>Flavobacteriales</taxon>
        <taxon>Flavobacteriaceae</taxon>
        <taxon>Flavobacterium</taxon>
    </lineage>
</organism>